<dbReference type="AlphaFoldDB" id="A0A4R4EKU4"/>
<dbReference type="PANTHER" id="PTHR34071">
    <property type="entry name" value="5-NITROIMIDAZOLE ANTIBIOTICS RESISTANCE PROTEIN, NIMA-FAMILY-RELATED PROTEIN-RELATED"/>
    <property type="match status" value="1"/>
</dbReference>
<dbReference type="InterPro" id="IPR012349">
    <property type="entry name" value="Split_barrel_FMN-bd"/>
</dbReference>
<dbReference type="OrthoDB" id="9794935at2"/>
<dbReference type="Pfam" id="PF12900">
    <property type="entry name" value="Pyridox_ox_2"/>
    <property type="match status" value="1"/>
</dbReference>
<dbReference type="SUPFAM" id="SSF50475">
    <property type="entry name" value="FMN-binding split barrel"/>
    <property type="match status" value="1"/>
</dbReference>
<keyword evidence="2" id="KW-1185">Reference proteome</keyword>
<accession>A0A4R4EKU4</accession>
<sequence>MNTIRYSRRECLDQDKINHFLSTSEVGFLGLANDDQPYVVPLNYVWWNERIYFHGADTGRKVTMMDNNPNVCFTVSQAYGTITDPVPAHTDTAYMSVMLFGRGERVTDLDEATAALQQMLNKYVPGYYDRPLSKNHVDKYRSSYGSGALIYRILPETISAKDNPVKPDHMFEEKNK</sequence>
<dbReference type="Proteomes" id="UP000295418">
    <property type="component" value="Unassembled WGS sequence"/>
</dbReference>
<name>A0A4R4EKU4_9BACL</name>
<reference evidence="1 2" key="1">
    <citation type="submission" date="2019-03" db="EMBL/GenBank/DDBJ databases">
        <authorList>
            <person name="Kim M.K.M."/>
        </authorList>
    </citation>
    <scope>NUCLEOTIDE SEQUENCE [LARGE SCALE GENOMIC DNA]</scope>
    <source>
        <strain evidence="1 2">18JY21-1</strain>
    </source>
</reference>
<dbReference type="RefSeq" id="WP_132416759.1">
    <property type="nucleotide sequence ID" value="NZ_SKFG01000002.1"/>
</dbReference>
<dbReference type="PANTHER" id="PTHR34071:SF2">
    <property type="entry name" value="FLAVIN-NUCLEOTIDE-BINDING PROTEIN"/>
    <property type="match status" value="1"/>
</dbReference>
<dbReference type="EMBL" id="SKFG01000002">
    <property type="protein sequence ID" value="TCZ80113.1"/>
    <property type="molecule type" value="Genomic_DNA"/>
</dbReference>
<dbReference type="InterPro" id="IPR024747">
    <property type="entry name" value="Pyridox_Oxase-rel"/>
</dbReference>
<dbReference type="Gene3D" id="2.30.110.10">
    <property type="entry name" value="Electron Transport, Fmn-binding Protein, Chain A"/>
    <property type="match status" value="1"/>
</dbReference>
<gene>
    <name evidence="1" type="ORF">E0485_04460</name>
</gene>
<organism evidence="1 2">
    <name type="scientific">Paenibacillus albiflavus</name>
    <dbReference type="NCBI Taxonomy" id="2545760"/>
    <lineage>
        <taxon>Bacteria</taxon>
        <taxon>Bacillati</taxon>
        <taxon>Bacillota</taxon>
        <taxon>Bacilli</taxon>
        <taxon>Bacillales</taxon>
        <taxon>Paenibacillaceae</taxon>
        <taxon>Paenibacillus</taxon>
    </lineage>
</organism>
<proteinExistence type="predicted"/>
<evidence type="ECO:0000313" key="1">
    <source>
        <dbReference type="EMBL" id="TCZ80113.1"/>
    </source>
</evidence>
<comment type="caution">
    <text evidence="1">The sequence shown here is derived from an EMBL/GenBank/DDBJ whole genome shotgun (WGS) entry which is preliminary data.</text>
</comment>
<evidence type="ECO:0000313" key="2">
    <source>
        <dbReference type="Proteomes" id="UP000295418"/>
    </source>
</evidence>
<protein>
    <submittedName>
        <fullName evidence="1">Pyridoxamine 5'-phosphate oxidase family protein</fullName>
    </submittedName>
</protein>